<dbReference type="InterPro" id="IPR012910">
    <property type="entry name" value="Plug_dom"/>
</dbReference>
<dbReference type="Pfam" id="PF00593">
    <property type="entry name" value="TonB_dep_Rec_b-barrel"/>
    <property type="match status" value="1"/>
</dbReference>
<comment type="subcellular location">
    <subcellularLocation>
        <location evidence="1 12">Cell outer membrane</location>
        <topology evidence="1 12">Multi-pass membrane protein</topology>
    </subcellularLocation>
</comment>
<evidence type="ECO:0000256" key="7">
    <source>
        <dbReference type="ARBA" id="ARBA00023004"/>
    </source>
</evidence>
<evidence type="ECO:0000256" key="1">
    <source>
        <dbReference type="ARBA" id="ARBA00004571"/>
    </source>
</evidence>
<protein>
    <submittedName>
        <fullName evidence="17">TonB-dependent receptor</fullName>
    </submittedName>
</protein>
<comment type="similarity">
    <text evidence="12 14">Belongs to the TonB-dependent receptor family.</text>
</comment>
<feature type="short sequence motif" description="TonB C-terminal box" evidence="13">
    <location>
        <begin position="810"/>
        <end position="827"/>
    </location>
</feature>
<evidence type="ECO:0000256" key="14">
    <source>
        <dbReference type="RuleBase" id="RU003357"/>
    </source>
</evidence>
<keyword evidence="17" id="KW-0675">Receptor</keyword>
<dbReference type="GeneID" id="66211333"/>
<dbReference type="EMBL" id="CP068176">
    <property type="protein sequence ID" value="QQT87236.1"/>
    <property type="molecule type" value="Genomic_DNA"/>
</dbReference>
<evidence type="ECO:0000256" key="3">
    <source>
        <dbReference type="ARBA" id="ARBA00022452"/>
    </source>
</evidence>
<proteinExistence type="inferred from homology"/>
<evidence type="ECO:0000259" key="15">
    <source>
        <dbReference type="Pfam" id="PF00593"/>
    </source>
</evidence>
<evidence type="ECO:0000313" key="18">
    <source>
        <dbReference type="Proteomes" id="UP000595320"/>
    </source>
</evidence>
<dbReference type="PROSITE" id="PS52016">
    <property type="entry name" value="TONB_DEPENDENT_REC_3"/>
    <property type="match status" value="1"/>
</dbReference>
<keyword evidence="10 12" id="KW-0472">Membrane</keyword>
<keyword evidence="4" id="KW-0410">Iron transport</keyword>
<dbReference type="InterPro" id="IPR010917">
    <property type="entry name" value="TonB_rcpt_CS"/>
</dbReference>
<evidence type="ECO:0000256" key="10">
    <source>
        <dbReference type="ARBA" id="ARBA00023136"/>
    </source>
</evidence>
<dbReference type="GO" id="GO:0006826">
    <property type="term" value="P:iron ion transport"/>
    <property type="evidence" value="ECO:0007669"/>
    <property type="project" value="UniProtKB-KW"/>
</dbReference>
<evidence type="ECO:0000256" key="11">
    <source>
        <dbReference type="ARBA" id="ARBA00023237"/>
    </source>
</evidence>
<dbReference type="RefSeq" id="WP_004995513.1">
    <property type="nucleotide sequence ID" value="NZ_BKGH01000047.1"/>
</dbReference>
<dbReference type="InterPro" id="IPR036942">
    <property type="entry name" value="Beta-barrel_TonB_sf"/>
</dbReference>
<evidence type="ECO:0000256" key="12">
    <source>
        <dbReference type="PROSITE-ProRule" id="PRU01360"/>
    </source>
</evidence>
<keyword evidence="2 12" id="KW-0813">Transport</keyword>
<evidence type="ECO:0000256" key="4">
    <source>
        <dbReference type="ARBA" id="ARBA00022496"/>
    </source>
</evidence>
<evidence type="ECO:0000256" key="8">
    <source>
        <dbReference type="ARBA" id="ARBA00023065"/>
    </source>
</evidence>
<dbReference type="PANTHER" id="PTHR32552:SF81">
    <property type="entry name" value="TONB-DEPENDENT OUTER MEMBRANE RECEPTOR"/>
    <property type="match status" value="1"/>
</dbReference>
<dbReference type="GO" id="GO:0009279">
    <property type="term" value="C:cell outer membrane"/>
    <property type="evidence" value="ECO:0007669"/>
    <property type="project" value="UniProtKB-SubCell"/>
</dbReference>
<dbReference type="Proteomes" id="UP000595320">
    <property type="component" value="Chromosome"/>
</dbReference>
<dbReference type="PANTHER" id="PTHR32552">
    <property type="entry name" value="FERRICHROME IRON RECEPTOR-RELATED"/>
    <property type="match status" value="1"/>
</dbReference>
<evidence type="ECO:0000256" key="2">
    <source>
        <dbReference type="ARBA" id="ARBA00022448"/>
    </source>
</evidence>
<dbReference type="Pfam" id="PF07715">
    <property type="entry name" value="Plug"/>
    <property type="match status" value="1"/>
</dbReference>
<keyword evidence="6" id="KW-0732">Signal</keyword>
<evidence type="ECO:0000256" key="6">
    <source>
        <dbReference type="ARBA" id="ARBA00022729"/>
    </source>
</evidence>
<keyword evidence="7" id="KW-0408">Iron</keyword>
<evidence type="ECO:0000313" key="17">
    <source>
        <dbReference type="EMBL" id="QQT87236.1"/>
    </source>
</evidence>
<keyword evidence="11 12" id="KW-0998">Cell outer membrane</keyword>
<accession>A0A7T9Z7Y6</accession>
<reference evidence="17 18" key="1">
    <citation type="submission" date="2021-01" db="EMBL/GenBank/DDBJ databases">
        <title>FDA dAtabase for Regulatory Grade micrObial Sequences (FDA-ARGOS): Supporting development and validation of Infectious Disease Dx tests.</title>
        <authorList>
            <person name="Sproer C."/>
            <person name="Gronow S."/>
            <person name="Severitt S."/>
            <person name="Schroder I."/>
            <person name="Tallon L."/>
            <person name="Sadzewicz L."/>
            <person name="Zhao X."/>
            <person name="Boylan J."/>
            <person name="Ott S."/>
            <person name="Bowen H."/>
            <person name="Vavikolanu K."/>
            <person name="Mehta A."/>
            <person name="Aluvathingal J."/>
            <person name="Nadendla S."/>
            <person name="Lowell S."/>
            <person name="Myers T."/>
            <person name="Yan Y."/>
            <person name="Sichtig H."/>
        </authorList>
    </citation>
    <scope>NUCLEOTIDE SEQUENCE [LARGE SCALE GENOMIC DNA]</scope>
    <source>
        <strain evidence="17 18">FDAARGOS_1096</strain>
    </source>
</reference>
<gene>
    <name evidence="17" type="ORF">I6I53_05590</name>
</gene>
<dbReference type="InterPro" id="IPR000531">
    <property type="entry name" value="Beta-barrel_TonB"/>
</dbReference>
<keyword evidence="8" id="KW-0406">Ion transport</keyword>
<name>A0A7T9Z7Y6_9GAMM</name>
<feature type="domain" description="TonB-dependent receptor-like beta-barrel" evidence="15">
    <location>
        <begin position="300"/>
        <end position="792"/>
    </location>
</feature>
<dbReference type="SUPFAM" id="SSF56935">
    <property type="entry name" value="Porins"/>
    <property type="match status" value="1"/>
</dbReference>
<feature type="domain" description="TonB-dependent receptor plug" evidence="16">
    <location>
        <begin position="87"/>
        <end position="193"/>
    </location>
</feature>
<dbReference type="InterPro" id="IPR039426">
    <property type="entry name" value="TonB-dep_rcpt-like"/>
</dbReference>
<organism evidence="17 18">
    <name type="scientific">Acinetobacter ursingii</name>
    <dbReference type="NCBI Taxonomy" id="108980"/>
    <lineage>
        <taxon>Bacteria</taxon>
        <taxon>Pseudomonadati</taxon>
        <taxon>Pseudomonadota</taxon>
        <taxon>Gammaproteobacteria</taxon>
        <taxon>Moraxellales</taxon>
        <taxon>Moraxellaceae</taxon>
        <taxon>Acinetobacter</taxon>
    </lineage>
</organism>
<keyword evidence="9 14" id="KW-0798">TonB box</keyword>
<dbReference type="PROSITE" id="PS01156">
    <property type="entry name" value="TONB_DEPENDENT_REC_2"/>
    <property type="match status" value="1"/>
</dbReference>
<dbReference type="Gene3D" id="2.40.170.20">
    <property type="entry name" value="TonB-dependent receptor, beta-barrel domain"/>
    <property type="match status" value="1"/>
</dbReference>
<evidence type="ECO:0000256" key="9">
    <source>
        <dbReference type="ARBA" id="ARBA00023077"/>
    </source>
</evidence>
<keyword evidence="3 12" id="KW-1134">Transmembrane beta strand</keyword>
<keyword evidence="5 12" id="KW-0812">Transmembrane</keyword>
<evidence type="ECO:0000256" key="13">
    <source>
        <dbReference type="PROSITE-ProRule" id="PRU10144"/>
    </source>
</evidence>
<dbReference type="AlphaFoldDB" id="A0A7T9Z7Y6"/>
<evidence type="ECO:0000259" key="16">
    <source>
        <dbReference type="Pfam" id="PF07715"/>
    </source>
</evidence>
<evidence type="ECO:0000256" key="5">
    <source>
        <dbReference type="ARBA" id="ARBA00022692"/>
    </source>
</evidence>
<sequence length="827" mass="91136">MQQKFASHFSRDYPLILNKITQSIFVSVFGASVLGLTAFSMQVNAEDIQVNSSTTATVNSTVQPAKAEDVVQLADVVVTTRRREEKAQNVPTPITILSAKTLETQRLSKIEDLQQALPSLNVAFLNPRQSSVAVRGLGNNPASDGLEASVGVYLDNVYLGRPGMAVFDLLDIAQLELLRGPQGTLFGKNTTAGLLNISSKLPTFYPDNSAEISFGTRDYLQAKGSFSDALSETVAGRLSFYKTTQDGFVKNSYDGKDYNDTDRLGVRSQILWKPQDNFNLRVIADYNKQDDNQGAMLMYYQGPTFNSPAFGANYNRFIDNAQASGAKNLYNNWKDYQIDSDARQHMFVEQGGGSAEANWTLDSGKKLTSISAYRFWHFTPTNSDLISSNALINGGVSVKDEQYSQEIRFASADHQVIDWVTGLYYFQQNLKNKNFTIYGDVADAFYLYNVPTVRSLIASGQSNILDNRSSYSYGTTDTKSSAIFGQGTWHATPQFDVTAGGRVTYEDKSASIVRTAPIGGKDIATISVAERNLLNAQLGAYDSGDLSQNKVSYSGLLTGSYRFNPQNLLYTTYSHGEKSGGFNLSVGSAPTAGADSLKVDPEKADNYEIGLKQNFLNNKLQVNSNIFWIDVSDYQTTSYEQVGSSIVSVLANAGKVRSRGFEIDTTYQPIRRLTLNFNGSLNDTKYTEYRNAPAPSNISIPTGVNTQDLSGERVYGVPKWIANFNFRYDLQEKNNWQPYVSGSYAWRDWSYGTLDNNPEAKIKAYGLVNASFGARHRFGENEIDVSVWAKNLTDQAFVTNAWNSSNGTVLASAGQPRTIGATVKVNF</sequence>